<name>A0A645AKU9_9ZZZZ</name>
<dbReference type="EMBL" id="VSSQ01014437">
    <property type="protein sequence ID" value="MPM53657.1"/>
    <property type="molecule type" value="Genomic_DNA"/>
</dbReference>
<protein>
    <submittedName>
        <fullName evidence="1">Uncharacterized protein</fullName>
    </submittedName>
</protein>
<evidence type="ECO:0000313" key="1">
    <source>
        <dbReference type="EMBL" id="MPM53657.1"/>
    </source>
</evidence>
<dbReference type="AlphaFoldDB" id="A0A645AKU9"/>
<proteinExistence type="predicted"/>
<organism evidence="1">
    <name type="scientific">bioreactor metagenome</name>
    <dbReference type="NCBI Taxonomy" id="1076179"/>
    <lineage>
        <taxon>unclassified sequences</taxon>
        <taxon>metagenomes</taxon>
        <taxon>ecological metagenomes</taxon>
    </lineage>
</organism>
<sequence length="84" mass="9433">MPEEEELLEVLAKRTGCNYLSDLREKSFQRHAVRAALELSQEAYSASQWRDAAGYLLHLTDLPPTGEAARALLQGWEATQTSEN</sequence>
<gene>
    <name evidence="1" type="ORF">SDC9_100426</name>
</gene>
<comment type="caution">
    <text evidence="1">The sequence shown here is derived from an EMBL/GenBank/DDBJ whole genome shotgun (WGS) entry which is preliminary data.</text>
</comment>
<accession>A0A645AKU9</accession>
<reference evidence="1" key="1">
    <citation type="submission" date="2019-08" db="EMBL/GenBank/DDBJ databases">
        <authorList>
            <person name="Kucharzyk K."/>
            <person name="Murdoch R.W."/>
            <person name="Higgins S."/>
            <person name="Loffler F."/>
        </authorList>
    </citation>
    <scope>NUCLEOTIDE SEQUENCE</scope>
</reference>